<evidence type="ECO:0000256" key="5">
    <source>
        <dbReference type="ARBA" id="ARBA00022683"/>
    </source>
</evidence>
<gene>
    <name evidence="9" type="primary">celA</name>
    <name evidence="9" type="ORF">SCLAR_v1c07530</name>
</gene>
<dbReference type="GO" id="GO:0008982">
    <property type="term" value="F:protein-N(PI)-phosphohistidine-sugar phosphotransferase activity"/>
    <property type="evidence" value="ECO:0007669"/>
    <property type="project" value="InterPro"/>
</dbReference>
<dbReference type="AlphaFoldDB" id="A0A1Y0L1S3"/>
<proteinExistence type="predicted"/>
<dbReference type="PANTHER" id="PTHR34581">
    <property type="entry name" value="PTS SYSTEM N,N'-DIACETYLCHITOBIOSE-SPECIFIC EIIB COMPONENT"/>
    <property type="match status" value="1"/>
</dbReference>
<evidence type="ECO:0000256" key="2">
    <source>
        <dbReference type="ARBA" id="ARBA00022553"/>
    </source>
</evidence>
<dbReference type="Proteomes" id="UP000231179">
    <property type="component" value="Chromosome"/>
</dbReference>
<dbReference type="PANTHER" id="PTHR34581:SF2">
    <property type="entry name" value="PTS SYSTEM N,N'-DIACETYLCHITOBIOSE-SPECIFIC EIIB COMPONENT"/>
    <property type="match status" value="1"/>
</dbReference>
<organism evidence="9 10">
    <name type="scientific">Spiroplasma clarkii</name>
    <dbReference type="NCBI Taxonomy" id="2139"/>
    <lineage>
        <taxon>Bacteria</taxon>
        <taxon>Bacillati</taxon>
        <taxon>Mycoplasmatota</taxon>
        <taxon>Mollicutes</taxon>
        <taxon>Entomoplasmatales</taxon>
        <taxon>Spiroplasmataceae</taxon>
        <taxon>Spiroplasma</taxon>
    </lineage>
</organism>
<keyword evidence="3" id="KW-0762">Sugar transport</keyword>
<dbReference type="KEGG" id="scla:SCLARK_001112"/>
<dbReference type="Pfam" id="PF02302">
    <property type="entry name" value="PTS_IIB"/>
    <property type="match status" value="1"/>
</dbReference>
<dbReference type="CDD" id="cd05564">
    <property type="entry name" value="PTS_IIB_chitobiose_lichenan"/>
    <property type="match status" value="1"/>
</dbReference>
<dbReference type="InterPro" id="IPR036095">
    <property type="entry name" value="PTS_EIIB-like_sf"/>
</dbReference>
<evidence type="ECO:0000256" key="3">
    <source>
        <dbReference type="ARBA" id="ARBA00022597"/>
    </source>
</evidence>
<keyword evidence="10" id="KW-1185">Reference proteome</keyword>
<feature type="domain" description="PTS EIIB type-3" evidence="8">
    <location>
        <begin position="1"/>
        <end position="103"/>
    </location>
</feature>
<evidence type="ECO:0000313" key="9">
    <source>
        <dbReference type="EMBL" id="ATX71068.1"/>
    </source>
</evidence>
<dbReference type="SUPFAM" id="SSF52794">
    <property type="entry name" value="PTS system IIB component-like"/>
    <property type="match status" value="1"/>
</dbReference>
<dbReference type="RefSeq" id="WP_100254609.1">
    <property type="nucleotide sequence ID" value="NZ_CP015819.1"/>
</dbReference>
<reference evidence="9 10" key="1">
    <citation type="submission" date="2017-11" db="EMBL/GenBank/DDBJ databases">
        <title>Complete genome sequence of Spiroplasma clarkii CN-5 (DSM 19994).</title>
        <authorList>
            <person name="Tsai Y.-M."/>
            <person name="Chang A."/>
            <person name="Lo W.-S."/>
            <person name="Kuo C.-H."/>
        </authorList>
    </citation>
    <scope>NUCLEOTIDE SEQUENCE [LARGE SCALE GENOMIC DNA]</scope>
    <source>
        <strain evidence="9 10">CN-5</strain>
    </source>
</reference>
<evidence type="ECO:0000313" key="10">
    <source>
        <dbReference type="Proteomes" id="UP000231179"/>
    </source>
</evidence>
<name>A0A1Y0L1S3_9MOLU</name>
<dbReference type="OrthoDB" id="9808134at2"/>
<dbReference type="PROSITE" id="PS51100">
    <property type="entry name" value="PTS_EIIB_TYPE_3"/>
    <property type="match status" value="1"/>
</dbReference>
<evidence type="ECO:0000256" key="7">
    <source>
        <dbReference type="PROSITE-ProRule" id="PRU00423"/>
    </source>
</evidence>
<dbReference type="InterPro" id="IPR013012">
    <property type="entry name" value="PTS_EIIB_3"/>
</dbReference>
<dbReference type="EMBL" id="CP024870">
    <property type="protein sequence ID" value="ATX71068.1"/>
    <property type="molecule type" value="Genomic_DNA"/>
</dbReference>
<keyword evidence="5" id="KW-0598">Phosphotransferase system</keyword>
<sequence>MKKILLICSAGMSTSMLVKKMQMYASSKSLQVEIQAEGIAQAKQLIEKFDVILLGPQISYALDDVKKIANGKPVDVIPAQIYALAKGDEAIKLAYKISNDELK</sequence>
<accession>A0A1Y0L1S3</accession>
<evidence type="ECO:0000256" key="1">
    <source>
        <dbReference type="ARBA" id="ARBA00022448"/>
    </source>
</evidence>
<evidence type="ECO:0000256" key="6">
    <source>
        <dbReference type="ARBA" id="ARBA00022777"/>
    </source>
</evidence>
<dbReference type="Gene3D" id="3.40.50.2300">
    <property type="match status" value="1"/>
</dbReference>
<dbReference type="GO" id="GO:0016301">
    <property type="term" value="F:kinase activity"/>
    <property type="evidence" value="ECO:0007669"/>
    <property type="project" value="UniProtKB-KW"/>
</dbReference>
<protein>
    <submittedName>
        <fullName evidence="9">PTS system, cellobiose-specific IIB component</fullName>
    </submittedName>
</protein>
<keyword evidence="4" id="KW-0808">Transferase</keyword>
<evidence type="ECO:0000259" key="8">
    <source>
        <dbReference type="PROSITE" id="PS51100"/>
    </source>
</evidence>
<dbReference type="InterPro" id="IPR003501">
    <property type="entry name" value="PTS_EIIB_2/3"/>
</dbReference>
<keyword evidence="1" id="KW-0813">Transport</keyword>
<evidence type="ECO:0000256" key="4">
    <source>
        <dbReference type="ARBA" id="ARBA00022679"/>
    </source>
</evidence>
<dbReference type="InterPro" id="IPR051819">
    <property type="entry name" value="PTS_sugar-specific_EIIB"/>
</dbReference>
<keyword evidence="2" id="KW-0597">Phosphoprotein</keyword>
<feature type="modified residue" description="Phosphocysteine; by EIIA" evidence="7">
    <location>
        <position position="8"/>
    </location>
</feature>
<keyword evidence="6" id="KW-0418">Kinase</keyword>
<dbReference type="GO" id="GO:0009401">
    <property type="term" value="P:phosphoenolpyruvate-dependent sugar phosphotransferase system"/>
    <property type="evidence" value="ECO:0007669"/>
    <property type="project" value="UniProtKB-KW"/>
</dbReference>